<dbReference type="PATRIC" id="fig|1768241.3.peg.3056"/>
<dbReference type="Gene3D" id="1.10.260.40">
    <property type="entry name" value="lambda repressor-like DNA-binding domains"/>
    <property type="match status" value="1"/>
</dbReference>
<comment type="caution">
    <text evidence="2">The sequence shown here is derived from an EMBL/GenBank/DDBJ whole genome shotgun (WGS) entry which is preliminary data.</text>
</comment>
<dbReference type="OrthoDB" id="8902678at2"/>
<keyword evidence="3" id="KW-1185">Reference proteome</keyword>
<evidence type="ECO:0000259" key="1">
    <source>
        <dbReference type="PROSITE" id="PS50943"/>
    </source>
</evidence>
<dbReference type="Proteomes" id="UP000068382">
    <property type="component" value="Unassembled WGS sequence"/>
</dbReference>
<gene>
    <name evidence="2" type="ORF">TRIHO_29210</name>
</gene>
<dbReference type="PROSITE" id="PS50943">
    <property type="entry name" value="HTH_CROC1"/>
    <property type="match status" value="1"/>
</dbReference>
<name>A0A132BV59_9RHOB</name>
<dbReference type="InterPro" id="IPR001387">
    <property type="entry name" value="Cro/C1-type_HTH"/>
</dbReference>
<sequence>MLKHNRSPAELRTVFGENLRKLSRAYPSISELSRRLGINRTQFNRYISGESFPRPDVLDRICSFFAVDARILLEPVDTLDPPKETVVHSQYLKDFFDTGITRVTEEVFPTGFYRFTRRSFISDDSFVVGIVHVHRIEGITYIKGYEPRAGMQFQGLSTSGPTREYRGYMTCHEDGVAFVLSRRNTLTYSFNYLARVSAAENSLWIGYVARTIRESEGGERVTRMLYEYLGPTVRDALPAARGCGFTNAPDIIPFHKRMLQLGTPFR</sequence>
<dbReference type="GO" id="GO:0003677">
    <property type="term" value="F:DNA binding"/>
    <property type="evidence" value="ECO:0007669"/>
    <property type="project" value="InterPro"/>
</dbReference>
<dbReference type="AlphaFoldDB" id="A0A132BV59"/>
<reference evidence="2 3" key="1">
    <citation type="submission" date="2015-12" db="EMBL/GenBank/DDBJ databases">
        <title>Genome sequence of the marine Rhodobacteraceae strain O3.65, Candidatus Tritonibacter horizontis.</title>
        <authorList>
            <person name="Poehlein A."/>
            <person name="Giebel H.A."/>
            <person name="Voget S."/>
            <person name="Brinkhoff T."/>
        </authorList>
    </citation>
    <scope>NUCLEOTIDE SEQUENCE [LARGE SCALE GENOMIC DNA]</scope>
    <source>
        <strain evidence="2 3">O3.65</strain>
    </source>
</reference>
<evidence type="ECO:0000313" key="3">
    <source>
        <dbReference type="Proteomes" id="UP000068382"/>
    </source>
</evidence>
<organism evidence="2 3">
    <name type="scientific">Tritonibacter horizontis</name>
    <dbReference type="NCBI Taxonomy" id="1768241"/>
    <lineage>
        <taxon>Bacteria</taxon>
        <taxon>Pseudomonadati</taxon>
        <taxon>Pseudomonadota</taxon>
        <taxon>Alphaproteobacteria</taxon>
        <taxon>Rhodobacterales</taxon>
        <taxon>Paracoccaceae</taxon>
        <taxon>Tritonibacter</taxon>
    </lineage>
</organism>
<accession>A0A132BV59</accession>
<evidence type="ECO:0000313" key="2">
    <source>
        <dbReference type="EMBL" id="KUP92279.1"/>
    </source>
</evidence>
<dbReference type="RefSeq" id="WP_068245145.1">
    <property type="nucleotide sequence ID" value="NZ_LPUY01000077.1"/>
</dbReference>
<dbReference type="SUPFAM" id="SSF47413">
    <property type="entry name" value="lambda repressor-like DNA-binding domains"/>
    <property type="match status" value="1"/>
</dbReference>
<dbReference type="EMBL" id="LPUY01000077">
    <property type="protein sequence ID" value="KUP92279.1"/>
    <property type="molecule type" value="Genomic_DNA"/>
</dbReference>
<dbReference type="InterPro" id="IPR010982">
    <property type="entry name" value="Lambda_DNA-bd_dom_sf"/>
</dbReference>
<feature type="domain" description="HTH cro/C1-type" evidence="1">
    <location>
        <begin position="28"/>
        <end position="72"/>
    </location>
</feature>
<proteinExistence type="predicted"/>
<dbReference type="Pfam" id="PF13443">
    <property type="entry name" value="HTH_26"/>
    <property type="match status" value="1"/>
</dbReference>
<dbReference type="SMART" id="SM00530">
    <property type="entry name" value="HTH_XRE"/>
    <property type="match status" value="1"/>
</dbReference>
<protein>
    <recommendedName>
        <fullName evidence="1">HTH cro/C1-type domain-containing protein</fullName>
    </recommendedName>
</protein>
<dbReference type="CDD" id="cd00093">
    <property type="entry name" value="HTH_XRE"/>
    <property type="match status" value="1"/>
</dbReference>